<sequence>MRTVAVVAAAVLVLTGCTARTGTPRPAAAPPQSAAPSLSPAGELCGEQVRTDALPEWARAGFSWDGSGTKHVYGAKGDIMAILFGYPLTSPPAPDRGNKILWVAREPIERGGDLEIRAALAGTTVTAERTVAGGPGPSIIDLPRPGCWHLTLTWADGADSLDLTYGVP</sequence>
<feature type="compositionally biased region" description="Low complexity" evidence="1">
    <location>
        <begin position="21"/>
        <end position="41"/>
    </location>
</feature>
<organism evidence="3 4">
    <name type="scientific">Paractinoplanes ovalisporus</name>
    <dbReference type="NCBI Taxonomy" id="2810368"/>
    <lineage>
        <taxon>Bacteria</taxon>
        <taxon>Bacillati</taxon>
        <taxon>Actinomycetota</taxon>
        <taxon>Actinomycetes</taxon>
        <taxon>Micromonosporales</taxon>
        <taxon>Micromonosporaceae</taxon>
        <taxon>Paractinoplanes</taxon>
    </lineage>
</organism>
<evidence type="ECO:0000256" key="2">
    <source>
        <dbReference type="SAM" id="SignalP"/>
    </source>
</evidence>
<reference evidence="3 4" key="1">
    <citation type="submission" date="2021-01" db="EMBL/GenBank/DDBJ databases">
        <title>Actinoplanes sp. nov. LDG1-06 isolated from lichen.</title>
        <authorList>
            <person name="Saeng-In P."/>
            <person name="Phongsopitanun W."/>
            <person name="Kanchanasin P."/>
            <person name="Yuki M."/>
            <person name="Kudo T."/>
            <person name="Ohkuma M."/>
            <person name="Tanasupawat S."/>
        </authorList>
    </citation>
    <scope>NUCLEOTIDE SEQUENCE [LARGE SCALE GENOMIC DNA]</scope>
    <source>
        <strain evidence="3 4">LDG1-06</strain>
    </source>
</reference>
<comment type="caution">
    <text evidence="3">The sequence shown here is derived from an EMBL/GenBank/DDBJ whole genome shotgun (WGS) entry which is preliminary data.</text>
</comment>
<evidence type="ECO:0000313" key="4">
    <source>
        <dbReference type="Proteomes" id="UP000632138"/>
    </source>
</evidence>
<accession>A0ABS2AVB8</accession>
<feature type="region of interest" description="Disordered" evidence="1">
    <location>
        <begin position="21"/>
        <end position="42"/>
    </location>
</feature>
<name>A0ABS2AVB8_9ACTN</name>
<dbReference type="Proteomes" id="UP000632138">
    <property type="component" value="Unassembled WGS sequence"/>
</dbReference>
<evidence type="ECO:0000256" key="1">
    <source>
        <dbReference type="SAM" id="MobiDB-lite"/>
    </source>
</evidence>
<proteinExistence type="predicted"/>
<keyword evidence="2" id="KW-0732">Signal</keyword>
<evidence type="ECO:0008006" key="5">
    <source>
        <dbReference type="Google" id="ProtNLM"/>
    </source>
</evidence>
<evidence type="ECO:0000313" key="3">
    <source>
        <dbReference type="EMBL" id="MBM2623776.1"/>
    </source>
</evidence>
<dbReference type="EMBL" id="JAENHP010000044">
    <property type="protein sequence ID" value="MBM2623776.1"/>
    <property type="molecule type" value="Genomic_DNA"/>
</dbReference>
<feature type="chain" id="PRO_5047289742" description="Lipoprotein" evidence="2">
    <location>
        <begin position="20"/>
        <end position="168"/>
    </location>
</feature>
<feature type="signal peptide" evidence="2">
    <location>
        <begin position="1"/>
        <end position="19"/>
    </location>
</feature>
<dbReference type="PROSITE" id="PS51257">
    <property type="entry name" value="PROKAR_LIPOPROTEIN"/>
    <property type="match status" value="1"/>
</dbReference>
<keyword evidence="4" id="KW-1185">Reference proteome</keyword>
<gene>
    <name evidence="3" type="ORF">JIG36_50640</name>
</gene>
<protein>
    <recommendedName>
        <fullName evidence="5">Lipoprotein</fullName>
    </recommendedName>
</protein>